<name>A0ABY8IY96_9BACI</name>
<proteinExistence type="predicted"/>
<dbReference type="RefSeq" id="WP_283076158.1">
    <property type="nucleotide sequence ID" value="NZ_CP121671.1"/>
</dbReference>
<dbReference type="EMBL" id="CP121671">
    <property type="protein sequence ID" value="WFT74154.1"/>
    <property type="molecule type" value="Genomic_DNA"/>
</dbReference>
<gene>
    <name evidence="2" type="ORF">P9989_17570</name>
</gene>
<protein>
    <submittedName>
        <fullName evidence="2">DUF3888 domain-containing protein</fullName>
    </submittedName>
</protein>
<dbReference type="Pfam" id="PF13027">
    <property type="entry name" value="DUF3888"/>
    <property type="match status" value="1"/>
</dbReference>
<accession>A0ABY8IY96</accession>
<evidence type="ECO:0000313" key="2">
    <source>
        <dbReference type="EMBL" id="WFT74154.1"/>
    </source>
</evidence>
<evidence type="ECO:0000313" key="3">
    <source>
        <dbReference type="Proteomes" id="UP001221597"/>
    </source>
</evidence>
<dbReference type="InterPro" id="IPR024984">
    <property type="entry name" value="DUF3888"/>
</dbReference>
<feature type="chain" id="PRO_5046212112" evidence="1">
    <location>
        <begin position="26"/>
        <end position="139"/>
    </location>
</feature>
<feature type="signal peptide" evidence="1">
    <location>
        <begin position="1"/>
        <end position="25"/>
    </location>
</feature>
<sequence length="139" mass="16078">MKKSVITIFITIVMTIMLSHSQAHAEVDTSKPKELLYHDIFISMLLPNIQKQTHKYYSTILTKSPVVYPYMVYVENAERNHFRGFSFSVTLKVIPVVGPHISVGIDKFTFKIDSSKVELENFNHIKTCELPPNWQHIVK</sequence>
<keyword evidence="1" id="KW-0732">Signal</keyword>
<reference evidence="2 3" key="1">
    <citation type="submission" date="2023-04" db="EMBL/GenBank/DDBJ databases">
        <title>Genome sequence of Halobacillus naozhouensis KACC 21980.</title>
        <authorList>
            <person name="Kim S."/>
            <person name="Heo J."/>
            <person name="Kwon S.-W."/>
        </authorList>
    </citation>
    <scope>NUCLEOTIDE SEQUENCE [LARGE SCALE GENOMIC DNA]</scope>
    <source>
        <strain evidence="2 3">KCTC 13234</strain>
    </source>
</reference>
<evidence type="ECO:0000256" key="1">
    <source>
        <dbReference type="SAM" id="SignalP"/>
    </source>
</evidence>
<organism evidence="2 3">
    <name type="scientific">Halobacillus naozhouensis</name>
    <dbReference type="NCBI Taxonomy" id="554880"/>
    <lineage>
        <taxon>Bacteria</taxon>
        <taxon>Bacillati</taxon>
        <taxon>Bacillota</taxon>
        <taxon>Bacilli</taxon>
        <taxon>Bacillales</taxon>
        <taxon>Bacillaceae</taxon>
        <taxon>Halobacillus</taxon>
    </lineage>
</organism>
<dbReference type="Proteomes" id="UP001221597">
    <property type="component" value="Chromosome"/>
</dbReference>
<keyword evidence="3" id="KW-1185">Reference proteome</keyword>